<sequence length="73" mass="8239">MPRFYFNVIDSRFIPDTTGAECADMAVVRRSAVRAAGEMLSEFSEDASGTSDWQMIVTDEASRPVMKLRFSFH</sequence>
<organism evidence="2 3">
    <name type="scientific">Terrihabitans rhizophilus</name>
    <dbReference type="NCBI Taxonomy" id="3092662"/>
    <lineage>
        <taxon>Bacteria</taxon>
        <taxon>Pseudomonadati</taxon>
        <taxon>Pseudomonadota</taxon>
        <taxon>Alphaproteobacteria</taxon>
        <taxon>Hyphomicrobiales</taxon>
        <taxon>Terrihabitans</taxon>
    </lineage>
</organism>
<evidence type="ECO:0000313" key="2">
    <source>
        <dbReference type="EMBL" id="MDX6806287.1"/>
    </source>
</evidence>
<dbReference type="RefSeq" id="WP_319844419.1">
    <property type="nucleotide sequence ID" value="NZ_JAXAFJ010000005.1"/>
</dbReference>
<evidence type="ECO:0000313" key="3">
    <source>
        <dbReference type="Proteomes" id="UP001274321"/>
    </source>
</evidence>
<name>A0ABU4RN81_9HYPH</name>
<accession>A0ABU4RN81</accession>
<dbReference type="InterPro" id="IPR054189">
    <property type="entry name" value="DUF6894"/>
</dbReference>
<reference evidence="2 3" key="1">
    <citation type="submission" date="2023-11" db="EMBL/GenBank/DDBJ databases">
        <authorList>
            <person name="Bao R."/>
        </authorList>
    </citation>
    <scope>NUCLEOTIDE SEQUENCE [LARGE SCALE GENOMIC DNA]</scope>
    <source>
        <strain evidence="2 3">PJ23</strain>
    </source>
</reference>
<evidence type="ECO:0000259" key="1">
    <source>
        <dbReference type="Pfam" id="PF21834"/>
    </source>
</evidence>
<gene>
    <name evidence="2" type="ORF">SCD90_09435</name>
</gene>
<comment type="caution">
    <text evidence="2">The sequence shown here is derived from an EMBL/GenBank/DDBJ whole genome shotgun (WGS) entry which is preliminary data.</text>
</comment>
<feature type="domain" description="DUF6894" evidence="1">
    <location>
        <begin position="3"/>
        <end position="71"/>
    </location>
</feature>
<dbReference type="EMBL" id="JAXAFJ010000005">
    <property type="protein sequence ID" value="MDX6806287.1"/>
    <property type="molecule type" value="Genomic_DNA"/>
</dbReference>
<proteinExistence type="predicted"/>
<dbReference type="Pfam" id="PF21834">
    <property type="entry name" value="DUF6894"/>
    <property type="match status" value="1"/>
</dbReference>
<protein>
    <recommendedName>
        <fullName evidence="1">DUF6894 domain-containing protein</fullName>
    </recommendedName>
</protein>
<dbReference type="Proteomes" id="UP001274321">
    <property type="component" value="Unassembled WGS sequence"/>
</dbReference>
<keyword evidence="3" id="KW-1185">Reference proteome</keyword>